<dbReference type="EMBL" id="MZMQ01000001">
    <property type="protein sequence ID" value="OQJ63044.1"/>
    <property type="molecule type" value="Genomic_DNA"/>
</dbReference>
<evidence type="ECO:0000313" key="5">
    <source>
        <dbReference type="Proteomes" id="UP000215316"/>
    </source>
</evidence>
<reference evidence="3" key="3">
    <citation type="submission" date="2017-08" db="EMBL/GenBank/DDBJ databases">
        <title>Genomes of multiple Clavibacter strains from different subspecies.</title>
        <authorList>
            <person name="Yuan X.-K."/>
            <person name="Li X.-S."/>
            <person name="Nie J."/>
            <person name="De Boer S.H."/>
        </authorList>
    </citation>
    <scope>NUCLEOTIDE SEQUENCE [LARGE SCALE GENOMIC DNA]</scope>
    <source>
        <strain evidence="3">ATCC 33566</strain>
    </source>
</reference>
<gene>
    <name evidence="2" type="ORF">AWH51_09290</name>
    <name evidence="3" type="ORF">B5P24_08590</name>
</gene>
<evidence type="ECO:0000313" key="4">
    <source>
        <dbReference type="Proteomes" id="UP000076218"/>
    </source>
</evidence>
<dbReference type="OrthoDB" id="5130591at2"/>
<dbReference type="AlphaFoldDB" id="A0A154V1B2"/>
<feature type="compositionally biased region" description="Pro residues" evidence="1">
    <location>
        <begin position="1"/>
        <end position="10"/>
    </location>
</feature>
<keyword evidence="5" id="KW-1185">Reference proteome</keyword>
<dbReference type="RefSeq" id="WP_063071461.1">
    <property type="nucleotide sequence ID" value="NZ_CP040788.1"/>
</dbReference>
<reference evidence="2" key="1">
    <citation type="submission" date="2016-01" db="EMBL/GenBank/DDBJ databases">
        <title>Draft genome sequence of Clavibacter michiganensis subsp. tessellarius DOAB 609.</title>
        <authorList>
            <person name="Tambong J.T."/>
        </authorList>
    </citation>
    <scope>NUCLEOTIDE SEQUENCE [LARGE SCALE GENOMIC DNA]</scope>
    <source>
        <strain evidence="2">DOAB 609</strain>
    </source>
</reference>
<evidence type="ECO:0000256" key="1">
    <source>
        <dbReference type="SAM" id="MobiDB-lite"/>
    </source>
</evidence>
<dbReference type="Proteomes" id="UP000215316">
    <property type="component" value="Unassembled WGS sequence"/>
</dbReference>
<feature type="region of interest" description="Disordered" evidence="1">
    <location>
        <begin position="1"/>
        <end position="21"/>
    </location>
</feature>
<evidence type="ECO:0000313" key="2">
    <source>
        <dbReference type="EMBL" id="KZC95173.1"/>
    </source>
</evidence>
<protein>
    <submittedName>
        <fullName evidence="2">Uncharacterized protein</fullName>
    </submittedName>
</protein>
<organism evidence="2 4">
    <name type="scientific">Clavibacter tessellarius</name>
    <dbReference type="NCBI Taxonomy" id="31965"/>
    <lineage>
        <taxon>Bacteria</taxon>
        <taxon>Bacillati</taxon>
        <taxon>Actinomycetota</taxon>
        <taxon>Actinomycetes</taxon>
        <taxon>Micrococcales</taxon>
        <taxon>Microbacteriaceae</taxon>
        <taxon>Clavibacter</taxon>
    </lineage>
</organism>
<proteinExistence type="predicted"/>
<reference evidence="3" key="2">
    <citation type="submission" date="2017-03" db="EMBL/GenBank/DDBJ databases">
        <authorList>
            <person name="Afonso C.L."/>
            <person name="Miller P.J."/>
            <person name="Scott M.A."/>
            <person name="Spackman E."/>
            <person name="Goraichik I."/>
            <person name="Dimitrov K.M."/>
            <person name="Suarez D.L."/>
            <person name="Swayne D.E."/>
        </authorList>
    </citation>
    <scope>NUCLEOTIDE SEQUENCE [LARGE SCALE GENOMIC DNA]</scope>
    <source>
        <strain evidence="3">ATCC 33566</strain>
    </source>
</reference>
<accession>A0A154V1B2</accession>
<evidence type="ECO:0000313" key="3">
    <source>
        <dbReference type="EMBL" id="OQJ63044.1"/>
    </source>
</evidence>
<sequence length="237" mass="24087">MTLRPLPLPPRGAARSRRRGTLRTTPGIAVVALAAVVGSLLTAVAPAHASESTLAEARTAISSSVNHGTYTEDLLSGKVTVDQLVDVTMDLRSTGRIPSAGPVLSRAEVTQQAVSAIASLRAVAAAPAAPTLTGSSRSHASTDPLVEDKHWWNHLTHWFGFKADALTLVGAGAASAAVGGILAGACFASGNVICGGLAFLATAAVAFMVAAAGNCLAQHHAFLYVSVPNFKASGCRD</sequence>
<dbReference type="EMBL" id="LQXA01000029">
    <property type="protein sequence ID" value="KZC95173.1"/>
    <property type="molecule type" value="Genomic_DNA"/>
</dbReference>
<comment type="caution">
    <text evidence="2">The sequence shown here is derived from an EMBL/GenBank/DDBJ whole genome shotgun (WGS) entry which is preliminary data.</text>
</comment>
<dbReference type="Proteomes" id="UP000076218">
    <property type="component" value="Unassembled WGS sequence"/>
</dbReference>
<name>A0A154V1B2_9MICO</name>